<sequence>MKVKKKITPVKRIEKVYEPEVIPDRTDELIKKAEEANIRLHEQALAERRHKEDLKQRRILVAKEDKFAHAINLIIERVEYQNSPSICIDLNELNFENTIGDVKTLMCWFEELKNFGGFKHYSKQNYTGGARFYLTGLNVGKLKQYKNQVGLLPHGKGILKLPPEVKWEDITIRFLNGDEVLIKCGNLSRHTNYEDMGFLDKRTKSAKTPNKPNKQWSFLKGLSETKGEISWRSSTATPQGKKQKQLLSERLKKYFGIDNDPFYSYKNEKAYKIRLTLIPEQKDNESDKGSDSDLEEFYKEQTPEVYDKHT</sequence>
<evidence type="ECO:0000256" key="1">
    <source>
        <dbReference type="SAM" id="MobiDB-lite"/>
    </source>
</evidence>
<feature type="compositionally biased region" description="Basic and acidic residues" evidence="1">
    <location>
        <begin position="280"/>
        <end position="310"/>
    </location>
</feature>
<dbReference type="Proteomes" id="UP000034090">
    <property type="component" value="Unassembled WGS sequence"/>
</dbReference>
<comment type="caution">
    <text evidence="2">The sequence shown here is derived from an EMBL/GenBank/DDBJ whole genome shotgun (WGS) entry which is preliminary data.</text>
</comment>
<reference evidence="2 3" key="1">
    <citation type="journal article" date="2015" name="Nature">
        <title>rRNA introns, odd ribosomes, and small enigmatic genomes across a large radiation of phyla.</title>
        <authorList>
            <person name="Brown C.T."/>
            <person name="Hug L.A."/>
            <person name="Thomas B.C."/>
            <person name="Sharon I."/>
            <person name="Castelle C.J."/>
            <person name="Singh A."/>
            <person name="Wilkins M.J."/>
            <person name="Williams K.H."/>
            <person name="Banfield J.F."/>
        </authorList>
    </citation>
    <scope>NUCLEOTIDE SEQUENCE [LARGE SCALE GENOMIC DNA]</scope>
</reference>
<organism evidence="2 3">
    <name type="scientific">Candidatus Woesebacteria bacterium GW2011_GWB1_43_14</name>
    <dbReference type="NCBI Taxonomy" id="1618578"/>
    <lineage>
        <taxon>Bacteria</taxon>
        <taxon>Candidatus Woeseibacteriota</taxon>
    </lineage>
</organism>
<name>A0A0G1DM42_9BACT</name>
<gene>
    <name evidence="2" type="ORF">UV74_C0001G0065</name>
</gene>
<protein>
    <submittedName>
        <fullName evidence="2">Uncharacterized protein</fullName>
    </submittedName>
</protein>
<proteinExistence type="predicted"/>
<evidence type="ECO:0000313" key="2">
    <source>
        <dbReference type="EMBL" id="KKS98955.1"/>
    </source>
</evidence>
<dbReference type="AlphaFoldDB" id="A0A0G1DM42"/>
<accession>A0A0G1DM42</accession>
<evidence type="ECO:0000313" key="3">
    <source>
        <dbReference type="Proteomes" id="UP000034090"/>
    </source>
</evidence>
<dbReference type="EMBL" id="LCFQ01000001">
    <property type="protein sequence ID" value="KKS98955.1"/>
    <property type="molecule type" value="Genomic_DNA"/>
</dbReference>
<feature type="region of interest" description="Disordered" evidence="1">
    <location>
        <begin position="277"/>
        <end position="310"/>
    </location>
</feature>